<proteinExistence type="predicted"/>
<feature type="domain" description="EF-hand" evidence="3">
    <location>
        <begin position="4"/>
        <end position="39"/>
    </location>
</feature>
<evidence type="ECO:0000256" key="2">
    <source>
        <dbReference type="SAM" id="MobiDB-lite"/>
    </source>
</evidence>
<evidence type="ECO:0000259" key="3">
    <source>
        <dbReference type="PROSITE" id="PS50222"/>
    </source>
</evidence>
<comment type="caution">
    <text evidence="4">The sequence shown here is derived from an EMBL/GenBank/DDBJ whole genome shotgun (WGS) entry which is preliminary data.</text>
</comment>
<dbReference type="Pfam" id="PF13202">
    <property type="entry name" value="EF-hand_5"/>
    <property type="match status" value="3"/>
</dbReference>
<feature type="region of interest" description="Disordered" evidence="2">
    <location>
        <begin position="114"/>
        <end position="158"/>
    </location>
</feature>
<organism evidence="4 6">
    <name type="scientific">Adineta steineri</name>
    <dbReference type="NCBI Taxonomy" id="433720"/>
    <lineage>
        <taxon>Eukaryota</taxon>
        <taxon>Metazoa</taxon>
        <taxon>Spiralia</taxon>
        <taxon>Gnathifera</taxon>
        <taxon>Rotifera</taxon>
        <taxon>Eurotatoria</taxon>
        <taxon>Bdelloidea</taxon>
        <taxon>Adinetida</taxon>
        <taxon>Adinetidae</taxon>
        <taxon>Adineta</taxon>
    </lineage>
</organism>
<reference evidence="4" key="1">
    <citation type="submission" date="2021-02" db="EMBL/GenBank/DDBJ databases">
        <authorList>
            <person name="Nowell W R."/>
        </authorList>
    </citation>
    <scope>NUCLEOTIDE SEQUENCE</scope>
</reference>
<dbReference type="SUPFAM" id="SSF47473">
    <property type="entry name" value="EF-hand"/>
    <property type="match status" value="1"/>
</dbReference>
<dbReference type="AlphaFoldDB" id="A0A815H1B7"/>
<sequence length="158" mass="18566">MAYNQFNPYAFAFGQADRNHDGVLDRNEFRNFRDFQNADRNHDGRVGLAEFANIAAPNLNINPRNTAQAFMIADQNHDGFLDQRELSDFSDFQHADLNHDGRIDPIEMRLFNNNSFNGNYQPNYPPPPPPPPRRHHHHHQCRQQPLNYNRPMYPPRPY</sequence>
<evidence type="ECO:0000313" key="6">
    <source>
        <dbReference type="Proteomes" id="UP000663845"/>
    </source>
</evidence>
<feature type="compositionally biased region" description="Low complexity" evidence="2">
    <location>
        <begin position="142"/>
        <end position="151"/>
    </location>
</feature>
<dbReference type="Proteomes" id="UP000663844">
    <property type="component" value="Unassembled WGS sequence"/>
</dbReference>
<dbReference type="InterPro" id="IPR018247">
    <property type="entry name" value="EF_Hand_1_Ca_BS"/>
</dbReference>
<dbReference type="Gene3D" id="1.10.238.10">
    <property type="entry name" value="EF-hand"/>
    <property type="match status" value="2"/>
</dbReference>
<evidence type="ECO:0000313" key="5">
    <source>
        <dbReference type="EMBL" id="CAF3712713.1"/>
    </source>
</evidence>
<evidence type="ECO:0000256" key="1">
    <source>
        <dbReference type="ARBA" id="ARBA00022837"/>
    </source>
</evidence>
<dbReference type="Proteomes" id="UP000663845">
    <property type="component" value="Unassembled WGS sequence"/>
</dbReference>
<dbReference type="InterPro" id="IPR002048">
    <property type="entry name" value="EF_hand_dom"/>
</dbReference>
<name>A0A815H1B7_9BILA</name>
<dbReference type="EMBL" id="CAJOAZ010000783">
    <property type="protein sequence ID" value="CAF3712713.1"/>
    <property type="molecule type" value="Genomic_DNA"/>
</dbReference>
<feature type="compositionally biased region" description="Basic residues" evidence="2">
    <location>
        <begin position="132"/>
        <end position="141"/>
    </location>
</feature>
<dbReference type="PROSITE" id="PS00018">
    <property type="entry name" value="EF_HAND_1"/>
    <property type="match status" value="2"/>
</dbReference>
<dbReference type="PROSITE" id="PS50222">
    <property type="entry name" value="EF_HAND_2"/>
    <property type="match status" value="1"/>
</dbReference>
<evidence type="ECO:0000313" key="4">
    <source>
        <dbReference type="EMBL" id="CAF1346133.1"/>
    </source>
</evidence>
<dbReference type="InterPro" id="IPR011992">
    <property type="entry name" value="EF-hand-dom_pair"/>
</dbReference>
<accession>A0A815H1B7</accession>
<dbReference type="EMBL" id="CAJNOG010000731">
    <property type="protein sequence ID" value="CAF1346133.1"/>
    <property type="molecule type" value="Genomic_DNA"/>
</dbReference>
<keyword evidence="1" id="KW-0106">Calcium</keyword>
<dbReference type="GO" id="GO:0005509">
    <property type="term" value="F:calcium ion binding"/>
    <property type="evidence" value="ECO:0007669"/>
    <property type="project" value="InterPro"/>
</dbReference>
<protein>
    <recommendedName>
        <fullName evidence="3">EF-hand domain-containing protein</fullName>
    </recommendedName>
</protein>
<gene>
    <name evidence="4" type="ORF">JYZ213_LOCUS34773</name>
    <name evidence="5" type="ORF">OXD698_LOCUS13075</name>
</gene>